<dbReference type="InterPro" id="IPR036390">
    <property type="entry name" value="WH_DNA-bd_sf"/>
</dbReference>
<gene>
    <name evidence="2" type="ORF">MSAN_01766100</name>
</gene>
<dbReference type="AlphaFoldDB" id="A0A8H7CUR4"/>
<dbReference type="GO" id="GO:0005680">
    <property type="term" value="C:anaphase-promoting complex"/>
    <property type="evidence" value="ECO:0007669"/>
    <property type="project" value="TreeGrafter"/>
</dbReference>
<dbReference type="GO" id="GO:0007091">
    <property type="term" value="P:metaphase/anaphase transition of mitotic cell cycle"/>
    <property type="evidence" value="ECO:0007669"/>
    <property type="project" value="TreeGrafter"/>
</dbReference>
<dbReference type="OrthoDB" id="5581181at2759"/>
<dbReference type="InterPro" id="IPR014786">
    <property type="entry name" value="ANAPC2_C"/>
</dbReference>
<keyword evidence="3" id="KW-1185">Reference proteome</keyword>
<dbReference type="InterPro" id="IPR044554">
    <property type="entry name" value="ANAPC2"/>
</dbReference>
<dbReference type="SUPFAM" id="SSF46785">
    <property type="entry name" value="Winged helix' DNA-binding domain"/>
    <property type="match status" value="1"/>
</dbReference>
<reference evidence="2" key="1">
    <citation type="submission" date="2020-05" db="EMBL/GenBank/DDBJ databases">
        <title>Mycena genomes resolve the evolution of fungal bioluminescence.</title>
        <authorList>
            <person name="Tsai I.J."/>
        </authorList>
    </citation>
    <scope>NUCLEOTIDE SEQUENCE</scope>
    <source>
        <strain evidence="2">160909Yilan</strain>
    </source>
</reference>
<dbReference type="Pfam" id="PF08672">
    <property type="entry name" value="ANAPC2"/>
    <property type="match status" value="1"/>
</dbReference>
<dbReference type="PANTHER" id="PTHR45957">
    <property type="entry name" value="ANAPHASE-PROMOTING COMPLEX SUBUNIT 2"/>
    <property type="match status" value="1"/>
</dbReference>
<dbReference type="Proteomes" id="UP000623467">
    <property type="component" value="Unassembled WGS sequence"/>
</dbReference>
<proteinExistence type="predicted"/>
<sequence>MDELIEGVGAVDRTAALKALITWIDLGVLKEDEENTFRLLEVAEEAGPSSRTAPVVIEAPTVTAAQQQQADQMRVYWKFIEGMLTNLGSLPLDRIQTMLRFAPGYDQTLEQLAGFMEAARREGLVVGRDGMWKLSG</sequence>
<name>A0A8H7CUR4_9AGAR</name>
<dbReference type="EMBL" id="JACAZH010000017">
    <property type="protein sequence ID" value="KAF7348133.1"/>
    <property type="molecule type" value="Genomic_DNA"/>
</dbReference>
<dbReference type="GO" id="GO:0070979">
    <property type="term" value="P:protein K11-linked ubiquitination"/>
    <property type="evidence" value="ECO:0007669"/>
    <property type="project" value="TreeGrafter"/>
</dbReference>
<dbReference type="PANTHER" id="PTHR45957:SF1">
    <property type="entry name" value="ANAPHASE-PROMOTING COMPLEX SUBUNIT 2"/>
    <property type="match status" value="1"/>
</dbReference>
<accession>A0A8H7CUR4</accession>
<dbReference type="Gene3D" id="1.10.10.10">
    <property type="entry name" value="Winged helix-like DNA-binding domain superfamily/Winged helix DNA-binding domain"/>
    <property type="match status" value="1"/>
</dbReference>
<feature type="domain" description="Anaphase-promoting complex subunit 2 C-terminal" evidence="1">
    <location>
        <begin position="79"/>
        <end position="134"/>
    </location>
</feature>
<evidence type="ECO:0000313" key="3">
    <source>
        <dbReference type="Proteomes" id="UP000623467"/>
    </source>
</evidence>
<evidence type="ECO:0000313" key="2">
    <source>
        <dbReference type="EMBL" id="KAF7348133.1"/>
    </source>
</evidence>
<protein>
    <submittedName>
        <fullName evidence="2">Anaphase-promoting complex subunit 2</fullName>
    </submittedName>
</protein>
<comment type="caution">
    <text evidence="2">The sequence shown here is derived from an EMBL/GenBank/DDBJ whole genome shotgun (WGS) entry which is preliminary data.</text>
</comment>
<dbReference type="InterPro" id="IPR036388">
    <property type="entry name" value="WH-like_DNA-bd_sf"/>
</dbReference>
<dbReference type="SMART" id="SM01013">
    <property type="entry name" value="APC2"/>
    <property type="match status" value="1"/>
</dbReference>
<evidence type="ECO:0000259" key="1">
    <source>
        <dbReference type="SMART" id="SM01013"/>
    </source>
</evidence>
<organism evidence="2 3">
    <name type="scientific">Mycena sanguinolenta</name>
    <dbReference type="NCBI Taxonomy" id="230812"/>
    <lineage>
        <taxon>Eukaryota</taxon>
        <taxon>Fungi</taxon>
        <taxon>Dikarya</taxon>
        <taxon>Basidiomycota</taxon>
        <taxon>Agaricomycotina</taxon>
        <taxon>Agaricomycetes</taxon>
        <taxon>Agaricomycetidae</taxon>
        <taxon>Agaricales</taxon>
        <taxon>Marasmiineae</taxon>
        <taxon>Mycenaceae</taxon>
        <taxon>Mycena</taxon>
    </lineage>
</organism>